<dbReference type="Gene3D" id="3.40.50.620">
    <property type="entry name" value="HUPs"/>
    <property type="match status" value="1"/>
</dbReference>
<dbReference type="GO" id="GO:0005524">
    <property type="term" value="F:ATP binding"/>
    <property type="evidence" value="ECO:0007669"/>
    <property type="project" value="UniProtKB-KW"/>
</dbReference>
<evidence type="ECO:0000256" key="7">
    <source>
        <dbReference type="PROSITE-ProRule" id="PRU00552"/>
    </source>
</evidence>
<dbReference type="GO" id="GO:0016787">
    <property type="term" value="F:hydrolase activity"/>
    <property type="evidence" value="ECO:0007669"/>
    <property type="project" value="UniProtKB-KW"/>
</dbReference>
<dbReference type="InterPro" id="IPR014001">
    <property type="entry name" value="Helicase_ATP-bd"/>
</dbReference>
<dbReference type="PROSITE" id="PS00039">
    <property type="entry name" value="DEAD_ATP_HELICASE"/>
    <property type="match status" value="1"/>
</dbReference>
<dbReference type="GO" id="GO:0003723">
    <property type="term" value="F:RNA binding"/>
    <property type="evidence" value="ECO:0007669"/>
    <property type="project" value="UniProtKB-KW"/>
</dbReference>
<feature type="compositionally biased region" description="Gly residues" evidence="8">
    <location>
        <begin position="294"/>
        <end position="307"/>
    </location>
</feature>
<dbReference type="InterPro" id="IPR006016">
    <property type="entry name" value="UspA"/>
</dbReference>
<dbReference type="SMART" id="SM00490">
    <property type="entry name" value="HELICc"/>
    <property type="match status" value="1"/>
</dbReference>
<feature type="domain" description="Helicase ATP-binding" evidence="9">
    <location>
        <begin position="446"/>
        <end position="621"/>
    </location>
</feature>
<accession>A0AAV1R7N1</accession>
<feature type="domain" description="Helicase C-terminal" evidence="10">
    <location>
        <begin position="649"/>
        <end position="794"/>
    </location>
</feature>
<evidence type="ECO:0000256" key="1">
    <source>
        <dbReference type="ARBA" id="ARBA00012552"/>
    </source>
</evidence>
<comment type="caution">
    <text evidence="12">The sequence shown here is derived from an EMBL/GenBank/DDBJ whole genome shotgun (WGS) entry which is preliminary data.</text>
</comment>
<reference evidence="12 13" key="1">
    <citation type="submission" date="2024-01" db="EMBL/GenBank/DDBJ databases">
        <authorList>
            <person name="Waweru B."/>
        </authorList>
    </citation>
    <scope>NUCLEOTIDE SEQUENCE [LARGE SCALE GENOMIC DNA]</scope>
</reference>
<dbReference type="PANTHER" id="PTHR47958">
    <property type="entry name" value="ATP-DEPENDENT RNA HELICASE DBP3"/>
    <property type="match status" value="1"/>
</dbReference>
<dbReference type="InterPro" id="IPR027417">
    <property type="entry name" value="P-loop_NTPase"/>
</dbReference>
<dbReference type="SUPFAM" id="SSF52540">
    <property type="entry name" value="P-loop containing nucleoside triphosphate hydrolases"/>
    <property type="match status" value="1"/>
</dbReference>
<proteinExistence type="predicted"/>
<feature type="compositionally biased region" description="Pro residues" evidence="8">
    <location>
        <begin position="263"/>
        <end position="278"/>
    </location>
</feature>
<feature type="compositionally biased region" description="Gly residues" evidence="8">
    <location>
        <begin position="322"/>
        <end position="354"/>
    </location>
</feature>
<dbReference type="Pfam" id="PF00271">
    <property type="entry name" value="Helicase_C"/>
    <property type="match status" value="1"/>
</dbReference>
<dbReference type="FunFam" id="3.40.50.300:FF:000079">
    <property type="entry name" value="probable ATP-dependent RNA helicase DDX17"/>
    <property type="match status" value="1"/>
</dbReference>
<dbReference type="CDD" id="cd01989">
    <property type="entry name" value="USP_STK_Ubox_N"/>
    <property type="match status" value="1"/>
</dbReference>
<feature type="domain" description="DEAD-box RNA helicase Q" evidence="11">
    <location>
        <begin position="415"/>
        <end position="443"/>
    </location>
</feature>
<gene>
    <name evidence="12" type="ORF">DCAF_LOCUS6780</name>
</gene>
<dbReference type="EMBL" id="CAWUPB010000905">
    <property type="protein sequence ID" value="CAK7329032.1"/>
    <property type="molecule type" value="Genomic_DNA"/>
</dbReference>
<dbReference type="InterPro" id="IPR000629">
    <property type="entry name" value="RNA-helicase_DEAD-box_CS"/>
</dbReference>
<dbReference type="EC" id="3.6.4.13" evidence="1"/>
<name>A0AAV1R7N1_9ROSI</name>
<protein>
    <recommendedName>
        <fullName evidence="1">RNA helicase</fullName>
        <ecNumber evidence="1">3.6.4.13</ecNumber>
    </recommendedName>
</protein>
<dbReference type="InterPro" id="IPR014014">
    <property type="entry name" value="RNA_helicase_DEAD_Q_motif"/>
</dbReference>
<dbReference type="Proteomes" id="UP001314170">
    <property type="component" value="Unassembled WGS sequence"/>
</dbReference>
<keyword evidence="5" id="KW-0067">ATP-binding</keyword>
<keyword evidence="6" id="KW-0694">RNA-binding</keyword>
<dbReference type="Pfam" id="PF00270">
    <property type="entry name" value="DEAD"/>
    <property type="match status" value="1"/>
</dbReference>
<dbReference type="SUPFAM" id="SSF52402">
    <property type="entry name" value="Adenine nucleotide alpha hydrolases-like"/>
    <property type="match status" value="1"/>
</dbReference>
<evidence type="ECO:0000256" key="3">
    <source>
        <dbReference type="ARBA" id="ARBA00022801"/>
    </source>
</evidence>
<evidence type="ECO:0000313" key="13">
    <source>
        <dbReference type="Proteomes" id="UP001314170"/>
    </source>
</evidence>
<sequence length="833" mass="91102">MEEEKYVPASSMPYSARHDSPEIVEIGEDSKTITNSIDGINNDVYVAVGKNDTDVLKWALDHAVSPGARVFLVHVFPPLTYIPTPVGRLSRSQLSQDQARFYINEENNRRRNQLEKYIRLCADAEVTVDTMLLESNLTAKAILELIPVLNITHLVMGNKGLPRPMLVRKKLGKGEFVKKNAPDYCEVSIIHDGKKMMDGQHEIEAVSSCPERPDDLRNSGKKLLELPCFSGNDLMDQQPPVGPPMMGATYGRGRPVPYGGGGGPPPPSFSSRGGPPPVSGGYPAFEPPASGFSVGRGGGRGFSGGRGSNFHGGDRRNDAGRGRGWNSGSGRGGGGGGRGFSNGGGRGGRHGGGGPRRELDNIALPKQDFGKLVPFEKNFYFENPSIRAMSEHEVVIYRARKEIIVEGHDVPKPIRMFHEANFPDYCLQVIAKLGFVEPTPIQAQGWPMALKGRDLIGIAETGSGKTLAYLLPAFVHVAAQPRLAHGDGPIALVLAPTRELAVQIQEEALKFGSHANIRSTCIYGGAPKGPQIRDLQRGVEIIIATPGRLIDMLEGQHTDLRRVTYLVLDEADRMLDMGFEPQIRKIVSQTRPDRQTLYWSATWPREVEALARQFLRNPYKVIIGSQDLKANQSINQVVEVMMDLEKYNRLIKLLKELMDGSRILIFMETKKGCDQVTRQLRMDGWPALSIHGDKNQAERDWVLAEFKSGRSPIMTATDVAARGLDVKDIKCVINYDFPSSLEDYVHRIGRTGRAGATGTAFTFFTESNAKFARDLIKILLEAGQIVPPALSAMGRSSGSFGGNFRSRGRGGGFGNRGLFTGSNTVPLGGGRPW</sequence>
<dbReference type="Gene3D" id="3.40.50.300">
    <property type="entry name" value="P-loop containing nucleotide triphosphate hydrolases"/>
    <property type="match status" value="2"/>
</dbReference>
<dbReference type="CDD" id="cd18787">
    <property type="entry name" value="SF2_C_DEAD"/>
    <property type="match status" value="1"/>
</dbReference>
<feature type="region of interest" description="Disordered" evidence="8">
    <location>
        <begin position="249"/>
        <end position="360"/>
    </location>
</feature>
<dbReference type="InterPro" id="IPR014729">
    <property type="entry name" value="Rossmann-like_a/b/a_fold"/>
</dbReference>
<dbReference type="FunFam" id="3.40.50.300:FF:000008">
    <property type="entry name" value="ATP-dependent RNA helicase RhlB"/>
    <property type="match status" value="1"/>
</dbReference>
<evidence type="ECO:0000256" key="6">
    <source>
        <dbReference type="ARBA" id="ARBA00022884"/>
    </source>
</evidence>
<evidence type="ECO:0000256" key="8">
    <source>
        <dbReference type="SAM" id="MobiDB-lite"/>
    </source>
</evidence>
<evidence type="ECO:0000313" key="12">
    <source>
        <dbReference type="EMBL" id="CAK7329032.1"/>
    </source>
</evidence>
<evidence type="ECO:0000256" key="2">
    <source>
        <dbReference type="ARBA" id="ARBA00022741"/>
    </source>
</evidence>
<dbReference type="PROSITE" id="PS51194">
    <property type="entry name" value="HELICASE_CTER"/>
    <property type="match status" value="1"/>
</dbReference>
<evidence type="ECO:0000256" key="4">
    <source>
        <dbReference type="ARBA" id="ARBA00022806"/>
    </source>
</evidence>
<feature type="compositionally biased region" description="Basic and acidic residues" evidence="8">
    <location>
        <begin position="312"/>
        <end position="321"/>
    </location>
</feature>
<feature type="short sequence motif" description="Q motif" evidence="7">
    <location>
        <begin position="415"/>
        <end position="443"/>
    </location>
</feature>
<dbReference type="GO" id="GO:0003724">
    <property type="term" value="F:RNA helicase activity"/>
    <property type="evidence" value="ECO:0007669"/>
    <property type="project" value="UniProtKB-EC"/>
</dbReference>
<organism evidence="12 13">
    <name type="scientific">Dovyalis caffra</name>
    <dbReference type="NCBI Taxonomy" id="77055"/>
    <lineage>
        <taxon>Eukaryota</taxon>
        <taxon>Viridiplantae</taxon>
        <taxon>Streptophyta</taxon>
        <taxon>Embryophyta</taxon>
        <taxon>Tracheophyta</taxon>
        <taxon>Spermatophyta</taxon>
        <taxon>Magnoliopsida</taxon>
        <taxon>eudicotyledons</taxon>
        <taxon>Gunneridae</taxon>
        <taxon>Pentapetalae</taxon>
        <taxon>rosids</taxon>
        <taxon>fabids</taxon>
        <taxon>Malpighiales</taxon>
        <taxon>Salicaceae</taxon>
        <taxon>Flacourtieae</taxon>
        <taxon>Dovyalis</taxon>
    </lineage>
</organism>
<dbReference type="PROSITE" id="PS51195">
    <property type="entry name" value="Q_MOTIF"/>
    <property type="match status" value="1"/>
</dbReference>
<evidence type="ECO:0000259" key="9">
    <source>
        <dbReference type="PROSITE" id="PS51192"/>
    </source>
</evidence>
<evidence type="ECO:0000256" key="5">
    <source>
        <dbReference type="ARBA" id="ARBA00022840"/>
    </source>
</evidence>
<dbReference type="Pfam" id="PF00582">
    <property type="entry name" value="Usp"/>
    <property type="match status" value="1"/>
</dbReference>
<keyword evidence="13" id="KW-1185">Reference proteome</keyword>
<keyword evidence="3" id="KW-0378">Hydrolase</keyword>
<dbReference type="CDD" id="cd17966">
    <property type="entry name" value="DEADc_DDX5_DDX17"/>
    <property type="match status" value="1"/>
</dbReference>
<dbReference type="SMART" id="SM00487">
    <property type="entry name" value="DEXDc"/>
    <property type="match status" value="1"/>
</dbReference>
<dbReference type="PROSITE" id="PS51192">
    <property type="entry name" value="HELICASE_ATP_BIND_1"/>
    <property type="match status" value="1"/>
</dbReference>
<dbReference type="InterPro" id="IPR001650">
    <property type="entry name" value="Helicase_C-like"/>
</dbReference>
<evidence type="ECO:0000259" key="10">
    <source>
        <dbReference type="PROSITE" id="PS51194"/>
    </source>
</evidence>
<keyword evidence="2" id="KW-0547">Nucleotide-binding</keyword>
<keyword evidence="4" id="KW-0347">Helicase</keyword>
<evidence type="ECO:0000259" key="11">
    <source>
        <dbReference type="PROSITE" id="PS51195"/>
    </source>
</evidence>
<dbReference type="AlphaFoldDB" id="A0AAV1R7N1"/>
<dbReference type="InterPro" id="IPR011545">
    <property type="entry name" value="DEAD/DEAH_box_helicase_dom"/>
</dbReference>